<sequence length="293" mass="30763">MTFFFETLLGGLLAGTMYSLVAIGFVLIYKASGVFNFAQGAMLLFAALTFVSLHDQGVPFALALLLTVVVMIVGALLIERLVLRPLVNRSQITLFMATLGLSFIIEGLAQGLMGSQVRALDLGIDDVPLFIGGMMVSQFDLIAAAAAIVLVTVLALLFNKTRIGVSLRAVADDTTAALSIGINLNRIWQIVWAVAGIVGLVAGLLWGARQGVQFSLSLVVLKALPVLIIGGFTSIGGAIVGGLIVGAAENLAEVYIGPLIGGGITPWFAYVLALAFLYIRPAGLFGERAIERV</sequence>
<evidence type="ECO:0000313" key="12">
    <source>
        <dbReference type="Proteomes" id="UP000434925"/>
    </source>
</evidence>
<gene>
    <name evidence="9" type="ORF">F7R14_25215</name>
    <name evidence="10" type="ORF">SAMN04490191_3377</name>
</gene>
<comment type="similarity">
    <text evidence="8">Belongs to the binding-protein-dependent transport system permease family. LivHM subfamily.</text>
</comment>
<keyword evidence="5" id="KW-0029">Amino-acid transport</keyword>
<evidence type="ECO:0000256" key="1">
    <source>
        <dbReference type="ARBA" id="ARBA00004429"/>
    </source>
</evidence>
<keyword evidence="11" id="KW-1185">Reference proteome</keyword>
<reference evidence="11" key="2">
    <citation type="submission" date="2016-10" db="EMBL/GenBank/DDBJ databases">
        <authorList>
            <person name="Varghese N."/>
            <person name="Submissions S."/>
        </authorList>
    </citation>
    <scope>NUCLEOTIDE SEQUENCE [LARGE SCALE GENOMIC DNA]</scope>
    <source>
        <strain evidence="11">BS3782</strain>
    </source>
</reference>
<proteinExistence type="inferred from homology"/>
<dbReference type="PANTHER" id="PTHR11795:SF451">
    <property type="entry name" value="ABC TRANSPORTER PERMEASE PROTEIN"/>
    <property type="match status" value="1"/>
</dbReference>
<dbReference type="PATRIC" id="fig|163011.3.peg.49"/>
<keyword evidence="3" id="KW-1003">Cell membrane</keyword>
<evidence type="ECO:0000313" key="10">
    <source>
        <dbReference type="EMBL" id="SDT16877.1"/>
    </source>
</evidence>
<keyword evidence="7" id="KW-0472">Membrane</keyword>
<dbReference type="AlphaFoldDB" id="A0A0J6H675"/>
<organism evidence="10 11">
    <name type="scientific">Pseudomonas lini</name>
    <dbReference type="NCBI Taxonomy" id="163011"/>
    <lineage>
        <taxon>Bacteria</taxon>
        <taxon>Pseudomonadati</taxon>
        <taxon>Pseudomonadota</taxon>
        <taxon>Gammaproteobacteria</taxon>
        <taxon>Pseudomonadales</taxon>
        <taxon>Pseudomonadaceae</taxon>
        <taxon>Pseudomonas</taxon>
    </lineage>
</organism>
<dbReference type="Pfam" id="PF02653">
    <property type="entry name" value="BPD_transp_2"/>
    <property type="match status" value="1"/>
</dbReference>
<evidence type="ECO:0000313" key="11">
    <source>
        <dbReference type="Proteomes" id="UP000182814"/>
    </source>
</evidence>
<dbReference type="GO" id="GO:0005886">
    <property type="term" value="C:plasma membrane"/>
    <property type="evidence" value="ECO:0007669"/>
    <property type="project" value="UniProtKB-SubCell"/>
</dbReference>
<evidence type="ECO:0000256" key="8">
    <source>
        <dbReference type="ARBA" id="ARBA00037998"/>
    </source>
</evidence>
<name>A0A0J6H675_9PSED</name>
<dbReference type="RefSeq" id="WP_008014134.1">
    <property type="nucleotide sequence ID" value="NZ_JABTYG010000008.1"/>
</dbReference>
<dbReference type="EMBL" id="VZPO01000011">
    <property type="protein sequence ID" value="KAB0500617.1"/>
    <property type="molecule type" value="Genomic_DNA"/>
</dbReference>
<protein>
    <submittedName>
        <fullName evidence="10">Amino acid/amide ABC transporter membrane protein 1, HAAT family</fullName>
    </submittedName>
    <submittedName>
        <fullName evidence="9">Branched-chain amino acid ABC transporter permease</fullName>
    </submittedName>
</protein>
<evidence type="ECO:0000256" key="5">
    <source>
        <dbReference type="ARBA" id="ARBA00022970"/>
    </source>
</evidence>
<keyword evidence="4" id="KW-0812">Transmembrane</keyword>
<dbReference type="EMBL" id="LT629746">
    <property type="protein sequence ID" value="SDT16877.1"/>
    <property type="molecule type" value="Genomic_DNA"/>
</dbReference>
<dbReference type="GO" id="GO:0006865">
    <property type="term" value="P:amino acid transport"/>
    <property type="evidence" value="ECO:0007669"/>
    <property type="project" value="UniProtKB-KW"/>
</dbReference>
<reference evidence="10" key="1">
    <citation type="submission" date="2016-10" db="EMBL/GenBank/DDBJ databases">
        <authorList>
            <person name="de Groot N.N."/>
        </authorList>
    </citation>
    <scope>NUCLEOTIDE SEQUENCE [LARGE SCALE GENOMIC DNA]</scope>
    <source>
        <strain evidence="10">BS3782</strain>
    </source>
</reference>
<evidence type="ECO:0000256" key="6">
    <source>
        <dbReference type="ARBA" id="ARBA00022989"/>
    </source>
</evidence>
<keyword evidence="6" id="KW-1133">Transmembrane helix</keyword>
<accession>A0A0J6H675</accession>
<dbReference type="PANTHER" id="PTHR11795">
    <property type="entry name" value="BRANCHED-CHAIN AMINO ACID TRANSPORT SYSTEM PERMEASE PROTEIN LIVH"/>
    <property type="match status" value="1"/>
</dbReference>
<reference evidence="9 12" key="3">
    <citation type="submission" date="2019-09" db="EMBL/GenBank/DDBJ databases">
        <title>Draft genome sequences of 48 bacterial type strains from the CCUG.</title>
        <authorList>
            <person name="Tunovic T."/>
            <person name="Pineiro-Iglesias B."/>
            <person name="Unosson C."/>
            <person name="Inganas E."/>
            <person name="Ohlen M."/>
            <person name="Cardew S."/>
            <person name="Jensie-Markopoulos S."/>
            <person name="Salva-Serra F."/>
            <person name="Jaen-Luchoro D."/>
            <person name="Karlsson R."/>
            <person name="Svensson-Stadler L."/>
            <person name="Chun J."/>
            <person name="Moore E."/>
        </authorList>
    </citation>
    <scope>NUCLEOTIDE SEQUENCE [LARGE SCALE GENOMIC DNA]</scope>
    <source>
        <strain evidence="9 12">CCUG 51522</strain>
    </source>
</reference>
<evidence type="ECO:0000256" key="3">
    <source>
        <dbReference type="ARBA" id="ARBA00022475"/>
    </source>
</evidence>
<dbReference type="GO" id="GO:0022857">
    <property type="term" value="F:transmembrane transporter activity"/>
    <property type="evidence" value="ECO:0007669"/>
    <property type="project" value="InterPro"/>
</dbReference>
<keyword evidence="2" id="KW-0813">Transport</keyword>
<comment type="subcellular location">
    <subcellularLocation>
        <location evidence="1">Cell inner membrane</location>
        <topology evidence="1">Multi-pass membrane protein</topology>
    </subcellularLocation>
</comment>
<evidence type="ECO:0000256" key="7">
    <source>
        <dbReference type="ARBA" id="ARBA00023136"/>
    </source>
</evidence>
<dbReference type="Proteomes" id="UP000434925">
    <property type="component" value="Unassembled WGS sequence"/>
</dbReference>
<dbReference type="InterPro" id="IPR052157">
    <property type="entry name" value="BCAA_transport_permease"/>
</dbReference>
<dbReference type="Proteomes" id="UP000182814">
    <property type="component" value="Chromosome I"/>
</dbReference>
<evidence type="ECO:0000256" key="4">
    <source>
        <dbReference type="ARBA" id="ARBA00022692"/>
    </source>
</evidence>
<dbReference type="CDD" id="cd06582">
    <property type="entry name" value="TM_PBP1_LivH_like"/>
    <property type="match status" value="1"/>
</dbReference>
<evidence type="ECO:0000313" key="9">
    <source>
        <dbReference type="EMBL" id="KAB0500617.1"/>
    </source>
</evidence>
<evidence type="ECO:0000256" key="2">
    <source>
        <dbReference type="ARBA" id="ARBA00022448"/>
    </source>
</evidence>
<dbReference type="InterPro" id="IPR001851">
    <property type="entry name" value="ABC_transp_permease"/>
</dbReference>